<evidence type="ECO:0000256" key="4">
    <source>
        <dbReference type="ARBA" id="ARBA00023163"/>
    </source>
</evidence>
<dbReference type="Gene3D" id="1.10.10.10">
    <property type="entry name" value="Winged helix-like DNA-binding domain superfamily/Winged helix DNA-binding domain"/>
    <property type="match status" value="1"/>
</dbReference>
<keyword evidence="3" id="KW-0238">DNA-binding</keyword>
<dbReference type="InterPro" id="IPR036388">
    <property type="entry name" value="WH-like_DNA-bd_sf"/>
</dbReference>
<dbReference type="PROSITE" id="PS50931">
    <property type="entry name" value="HTH_LYSR"/>
    <property type="match status" value="1"/>
</dbReference>
<dbReference type="SUPFAM" id="SSF46785">
    <property type="entry name" value="Winged helix' DNA-binding domain"/>
    <property type="match status" value="1"/>
</dbReference>
<dbReference type="PANTHER" id="PTHR30537">
    <property type="entry name" value="HTH-TYPE TRANSCRIPTIONAL REGULATOR"/>
    <property type="match status" value="1"/>
</dbReference>
<dbReference type="CDD" id="cd08422">
    <property type="entry name" value="PBP2_CrgA_like"/>
    <property type="match status" value="1"/>
</dbReference>
<dbReference type="InterPro" id="IPR036390">
    <property type="entry name" value="WH_DNA-bd_sf"/>
</dbReference>
<feature type="domain" description="HTH lysR-type" evidence="5">
    <location>
        <begin position="25"/>
        <end position="82"/>
    </location>
</feature>
<keyword evidence="4" id="KW-0804">Transcription</keyword>
<dbReference type="EMBL" id="HG322949">
    <property type="protein sequence ID" value="CDG84385.1"/>
    <property type="molecule type" value="Genomic_DNA"/>
</dbReference>
<dbReference type="InterPro" id="IPR000847">
    <property type="entry name" value="LysR_HTH_N"/>
</dbReference>
<evidence type="ECO:0000256" key="2">
    <source>
        <dbReference type="ARBA" id="ARBA00023015"/>
    </source>
</evidence>
<dbReference type="GO" id="GO:0006351">
    <property type="term" value="P:DNA-templated transcription"/>
    <property type="evidence" value="ECO:0007669"/>
    <property type="project" value="TreeGrafter"/>
</dbReference>
<dbReference type="Gene3D" id="3.40.190.290">
    <property type="match status" value="1"/>
</dbReference>
<dbReference type="InterPro" id="IPR058163">
    <property type="entry name" value="LysR-type_TF_proteobact-type"/>
</dbReference>
<dbReference type="InterPro" id="IPR005119">
    <property type="entry name" value="LysR_subst-bd"/>
</dbReference>
<dbReference type="KEGG" id="jag:GJA_3770"/>
<dbReference type="AlphaFoldDB" id="W0V9V7"/>
<dbReference type="Proteomes" id="UP000027604">
    <property type="component" value="Chromosome I"/>
</dbReference>
<dbReference type="GO" id="GO:0043565">
    <property type="term" value="F:sequence-specific DNA binding"/>
    <property type="evidence" value="ECO:0007669"/>
    <property type="project" value="TreeGrafter"/>
</dbReference>
<gene>
    <name evidence="6" type="ORF">GJA_3770</name>
</gene>
<proteinExistence type="inferred from homology"/>
<evidence type="ECO:0000259" key="5">
    <source>
        <dbReference type="PROSITE" id="PS50931"/>
    </source>
</evidence>
<dbReference type="STRING" id="1349767.GJA_3770"/>
<sequence length="326" mass="36393">MMISFVIKKKTPYTETLSKESRKLLRLDDLLVFVRTADRGSLSAAARELDISPALASAGLKRLEGELGLRLFARTTRSLRLTEEGEHYLIHAREALRLLKEGHDALIQGKDSFAGTLKISVPSDFGRNLLLAWLDKFQLQYPKIAYQINVSDRIADMYRQPVDMAIRYGKQEDSSMIAMPLAPDNQRVLVASPGYIAQYGRLTVLEDLLHHNCLRFALEDGMHDRWTFYRPASAGADEPVSLTVSGNRSADDADLVRRWAVAGLGIAYKSRLDVSDDLRSGRLQVLLPEVAGEAAPLHLVCLHRAQVTPTVIHLRDFLRAECAAMA</sequence>
<evidence type="ECO:0000256" key="3">
    <source>
        <dbReference type="ARBA" id="ARBA00023125"/>
    </source>
</evidence>
<comment type="similarity">
    <text evidence="1">Belongs to the LysR transcriptional regulatory family.</text>
</comment>
<dbReference type="FunFam" id="3.40.190.290:FF:000001">
    <property type="entry name" value="Transcriptional regulator, LysR family"/>
    <property type="match status" value="1"/>
</dbReference>
<dbReference type="SUPFAM" id="SSF53850">
    <property type="entry name" value="Periplasmic binding protein-like II"/>
    <property type="match status" value="1"/>
</dbReference>
<protein>
    <submittedName>
        <fullName evidence="6">Bacterial regulatory helix-turn-helix, lysR family protein</fullName>
    </submittedName>
</protein>
<dbReference type="FunFam" id="1.10.10.10:FF:000001">
    <property type="entry name" value="LysR family transcriptional regulator"/>
    <property type="match status" value="1"/>
</dbReference>
<dbReference type="GO" id="GO:0003700">
    <property type="term" value="F:DNA-binding transcription factor activity"/>
    <property type="evidence" value="ECO:0007669"/>
    <property type="project" value="InterPro"/>
</dbReference>
<reference evidence="6 7" key="1">
    <citation type="journal article" date="2015" name="Genome Announc.">
        <title>Genome Sequence of Mushroom Soft-Rot Pathogen Janthinobacterium agaricidamnosum.</title>
        <authorList>
            <person name="Graupner K."/>
            <person name="Lackner G."/>
            <person name="Hertweck C."/>
        </authorList>
    </citation>
    <scope>NUCLEOTIDE SEQUENCE [LARGE SCALE GENOMIC DNA]</scope>
    <source>
        <strain evidence="7">NBRC 102515 / DSM 9628</strain>
    </source>
</reference>
<accession>W0V9V7</accession>
<evidence type="ECO:0000313" key="7">
    <source>
        <dbReference type="Proteomes" id="UP000027604"/>
    </source>
</evidence>
<evidence type="ECO:0000313" key="6">
    <source>
        <dbReference type="EMBL" id="CDG84385.1"/>
    </source>
</evidence>
<dbReference type="HOGENOM" id="CLU_039613_16_4_4"/>
<dbReference type="Pfam" id="PF03466">
    <property type="entry name" value="LysR_substrate"/>
    <property type="match status" value="1"/>
</dbReference>
<dbReference type="Pfam" id="PF00126">
    <property type="entry name" value="HTH_1"/>
    <property type="match status" value="1"/>
</dbReference>
<organism evidence="6 7">
    <name type="scientific">Janthinobacterium agaricidamnosum NBRC 102515 = DSM 9628</name>
    <dbReference type="NCBI Taxonomy" id="1349767"/>
    <lineage>
        <taxon>Bacteria</taxon>
        <taxon>Pseudomonadati</taxon>
        <taxon>Pseudomonadota</taxon>
        <taxon>Betaproteobacteria</taxon>
        <taxon>Burkholderiales</taxon>
        <taxon>Oxalobacteraceae</taxon>
        <taxon>Janthinobacterium</taxon>
    </lineage>
</organism>
<keyword evidence="7" id="KW-1185">Reference proteome</keyword>
<name>W0V9V7_9BURK</name>
<keyword evidence="2" id="KW-0805">Transcription regulation</keyword>
<dbReference type="eggNOG" id="COG0583">
    <property type="taxonomic scope" value="Bacteria"/>
</dbReference>
<dbReference type="PANTHER" id="PTHR30537:SF21">
    <property type="entry name" value="HTH-TYPE TRANSCRIPTIONAL REGULATOR SINR-RELATED"/>
    <property type="match status" value="1"/>
</dbReference>
<dbReference type="PATRIC" id="fig|1349767.4.peg.365"/>
<evidence type="ECO:0000256" key="1">
    <source>
        <dbReference type="ARBA" id="ARBA00009437"/>
    </source>
</evidence>